<organism evidence="2 3">
    <name type="scientific">Bifidobacterium vespertilionis</name>
    <dbReference type="NCBI Taxonomy" id="2562524"/>
    <lineage>
        <taxon>Bacteria</taxon>
        <taxon>Bacillati</taxon>
        <taxon>Actinomycetota</taxon>
        <taxon>Actinomycetes</taxon>
        <taxon>Bifidobacteriales</taxon>
        <taxon>Bifidobacteriaceae</taxon>
        <taxon>Bifidobacterium</taxon>
    </lineage>
</organism>
<comment type="caution">
    <text evidence="2">The sequence shown here is derived from an EMBL/GenBank/DDBJ whole genome shotgun (WGS) entry which is preliminary data.</text>
</comment>
<name>A0A5J5DSE7_9BIFI</name>
<protein>
    <submittedName>
        <fullName evidence="2">Uncharacterized protein</fullName>
    </submittedName>
</protein>
<evidence type="ECO:0000313" key="4">
    <source>
        <dbReference type="Proteomes" id="UP000374630"/>
    </source>
</evidence>
<accession>A0A5J5DSE7</accession>
<dbReference type="EMBL" id="RZOA01000025">
    <property type="protein sequence ID" value="KAA8821762.1"/>
    <property type="molecule type" value="Genomic_DNA"/>
</dbReference>
<keyword evidence="4" id="KW-1185">Reference proteome</keyword>
<dbReference type="RefSeq" id="WP_150354831.1">
    <property type="nucleotide sequence ID" value="NZ_RZNZ01000021.1"/>
</dbReference>
<reference evidence="3 4" key="1">
    <citation type="journal article" date="2019" name="Syst. Appl. Microbiol.">
        <title>Characterization of Bifidobacterium species in feaces of the Egyptian fruit bat: Description of B. vespertilionis sp. nov. and B. rousetti sp. nov.</title>
        <authorList>
            <person name="Modesto M."/>
            <person name="Satti M."/>
            <person name="Watanabe K."/>
            <person name="Puglisi E."/>
            <person name="Morelli L."/>
            <person name="Huang C.-H."/>
            <person name="Liou J.-S."/>
            <person name="Miyashita M."/>
            <person name="Tamura T."/>
            <person name="Saito S."/>
            <person name="Mori K."/>
            <person name="Huang L."/>
            <person name="Sciavilla P."/>
            <person name="Sandri C."/>
            <person name="Spiezio C."/>
            <person name="Vitali F."/>
            <person name="Cavalieri D."/>
            <person name="Perpetuini G."/>
            <person name="Tofalo R."/>
            <person name="Bonetti A."/>
            <person name="Arita M."/>
            <person name="Mattarelli P."/>
        </authorList>
    </citation>
    <scope>NUCLEOTIDE SEQUENCE [LARGE SCALE GENOMIC DNA]</scope>
    <source>
        <strain evidence="1 4">RST16</strain>
        <strain evidence="2 3">RST8</strain>
    </source>
</reference>
<evidence type="ECO:0000313" key="3">
    <source>
        <dbReference type="Proteomes" id="UP000345527"/>
    </source>
</evidence>
<dbReference type="AlphaFoldDB" id="A0A5J5DSE7"/>
<proteinExistence type="predicted"/>
<dbReference type="EMBL" id="RZNZ01000021">
    <property type="protein sequence ID" value="KAA8816714.1"/>
    <property type="molecule type" value="Genomic_DNA"/>
</dbReference>
<gene>
    <name evidence="2" type="ORF">EM848_10240</name>
    <name evidence="1" type="ORF">EMO90_11415</name>
</gene>
<sequence length="81" mass="9610">MPLLYRACQLQRNYLGIDARGSWFDAVATNHEQCRAEQLRALMREYPDIIYETLQAGGLLEPSTRINRPKIPDRMERLRRY</sequence>
<evidence type="ECO:0000313" key="2">
    <source>
        <dbReference type="EMBL" id="KAA8821762.1"/>
    </source>
</evidence>
<dbReference type="Proteomes" id="UP000345527">
    <property type="component" value="Unassembled WGS sequence"/>
</dbReference>
<dbReference type="Proteomes" id="UP000374630">
    <property type="component" value="Unassembled WGS sequence"/>
</dbReference>
<evidence type="ECO:0000313" key="1">
    <source>
        <dbReference type="EMBL" id="KAA8816714.1"/>
    </source>
</evidence>